<evidence type="ECO:0000313" key="1">
    <source>
        <dbReference type="EMBL" id="KKM66987.1"/>
    </source>
</evidence>
<organism evidence="1">
    <name type="scientific">marine sediment metagenome</name>
    <dbReference type="NCBI Taxonomy" id="412755"/>
    <lineage>
        <taxon>unclassified sequences</taxon>
        <taxon>metagenomes</taxon>
        <taxon>ecological metagenomes</taxon>
    </lineage>
</organism>
<evidence type="ECO:0008006" key="2">
    <source>
        <dbReference type="Google" id="ProtNLM"/>
    </source>
</evidence>
<gene>
    <name evidence="1" type="ORF">LCGC14_1475730</name>
</gene>
<dbReference type="AlphaFoldDB" id="A0A0F9MCR5"/>
<protein>
    <recommendedName>
        <fullName evidence="2">Bacteriophage Mu GpT domain-containing protein</fullName>
    </recommendedName>
</protein>
<dbReference type="EMBL" id="LAZR01010429">
    <property type="protein sequence ID" value="KKM66987.1"/>
    <property type="molecule type" value="Genomic_DNA"/>
</dbReference>
<comment type="caution">
    <text evidence="1">The sequence shown here is derived from an EMBL/GenBank/DDBJ whole genome shotgun (WGS) entry which is preliminary data.</text>
</comment>
<reference evidence="1" key="1">
    <citation type="journal article" date="2015" name="Nature">
        <title>Complex archaea that bridge the gap between prokaryotes and eukaryotes.</title>
        <authorList>
            <person name="Spang A."/>
            <person name="Saw J.H."/>
            <person name="Jorgensen S.L."/>
            <person name="Zaremba-Niedzwiedzka K."/>
            <person name="Martijn J."/>
            <person name="Lind A.E."/>
            <person name="van Eijk R."/>
            <person name="Schleper C."/>
            <person name="Guy L."/>
            <person name="Ettema T.J."/>
        </authorList>
    </citation>
    <scope>NUCLEOTIDE SEQUENCE</scope>
</reference>
<accession>A0A0F9MCR5</accession>
<sequence>MPSLATFNAFVLSTGIAIKTGPDDILNDAVKNTYFLSRMLKGRDAAQSVQAGEKIKDQVQLNDVGTAEFYDPNEDMDVQNVDSAVNITIDWRFIADHFSYTQQEVTLNSGNPQTYYKNLIKGKRQACKTSTFNKMEDALWATPSNADMEASSGKVPFSIASLITTDGLAPSGFTTIMGVNPTTETGWRNQIETYDATNIRDDNDGILHAMDRMWHKCRFIAPMGGPAEYFASDKLQK</sequence>
<name>A0A0F9MCR5_9ZZZZ</name>
<proteinExistence type="predicted"/>